<feature type="domain" description="Cation/H+ exchanger transmembrane" evidence="11">
    <location>
        <begin position="61"/>
        <end position="443"/>
    </location>
</feature>
<dbReference type="InterPro" id="IPR050794">
    <property type="entry name" value="CPA2_transporter"/>
</dbReference>
<dbReference type="AlphaFoldDB" id="A0A6N2M292"/>
<keyword evidence="7" id="KW-0406">Ion transport</keyword>
<evidence type="ECO:0000256" key="5">
    <source>
        <dbReference type="ARBA" id="ARBA00022958"/>
    </source>
</evidence>
<evidence type="ECO:0000256" key="4">
    <source>
        <dbReference type="ARBA" id="ARBA00022692"/>
    </source>
</evidence>
<evidence type="ECO:0000256" key="8">
    <source>
        <dbReference type="ARBA" id="ARBA00023136"/>
    </source>
</evidence>
<protein>
    <submittedName>
        <fullName evidence="14">Uncharacterized protein</fullName>
    </submittedName>
</protein>
<keyword evidence="5" id="KW-0630">Potassium</keyword>
<comment type="similarity">
    <text evidence="9">Belongs to the monovalent cation:proton antiporter 2 (CPA2) transporter (TC 2.A.37) family. CHX (TC 2.A.37.4) subfamily.</text>
</comment>
<dbReference type="InterPro" id="IPR038770">
    <property type="entry name" value="Na+/solute_symporter_sf"/>
</dbReference>
<dbReference type="GO" id="GO:1902600">
    <property type="term" value="P:proton transmembrane transport"/>
    <property type="evidence" value="ECO:0007669"/>
    <property type="project" value="InterPro"/>
</dbReference>
<dbReference type="GO" id="GO:0016020">
    <property type="term" value="C:membrane"/>
    <property type="evidence" value="ECO:0007669"/>
    <property type="project" value="UniProtKB-SubCell"/>
</dbReference>
<evidence type="ECO:0000259" key="13">
    <source>
        <dbReference type="Pfam" id="PF23259"/>
    </source>
</evidence>
<feature type="transmembrane region" description="Helical" evidence="10">
    <location>
        <begin position="278"/>
        <end position="298"/>
    </location>
</feature>
<feature type="domain" description="Cation/H(+) antiporter C-terminal" evidence="13">
    <location>
        <begin position="635"/>
        <end position="778"/>
    </location>
</feature>
<evidence type="ECO:0000256" key="3">
    <source>
        <dbReference type="ARBA" id="ARBA00022538"/>
    </source>
</evidence>
<dbReference type="EMBL" id="CAADRP010001674">
    <property type="protein sequence ID" value="VFU47662.1"/>
    <property type="molecule type" value="Genomic_DNA"/>
</dbReference>
<keyword evidence="6 10" id="KW-1133">Transmembrane helix</keyword>
<keyword evidence="4 10" id="KW-0812">Transmembrane</keyword>
<evidence type="ECO:0000259" key="11">
    <source>
        <dbReference type="Pfam" id="PF00999"/>
    </source>
</evidence>
<feature type="transmembrane region" description="Helical" evidence="10">
    <location>
        <begin position="207"/>
        <end position="233"/>
    </location>
</feature>
<feature type="transmembrane region" description="Helical" evidence="10">
    <location>
        <begin position="69"/>
        <end position="87"/>
    </location>
</feature>
<keyword evidence="8 10" id="KW-0472">Membrane</keyword>
<feature type="transmembrane region" description="Helical" evidence="10">
    <location>
        <begin position="176"/>
        <end position="195"/>
    </location>
</feature>
<evidence type="ECO:0000259" key="12">
    <source>
        <dbReference type="Pfam" id="PF23256"/>
    </source>
</evidence>
<dbReference type="Pfam" id="PF23256">
    <property type="entry name" value="CHX17_2nd"/>
    <property type="match status" value="1"/>
</dbReference>
<evidence type="ECO:0000256" key="1">
    <source>
        <dbReference type="ARBA" id="ARBA00004141"/>
    </source>
</evidence>
<dbReference type="InterPro" id="IPR057290">
    <property type="entry name" value="CHX17_C"/>
</dbReference>
<organism evidence="14">
    <name type="scientific">Salix viminalis</name>
    <name type="common">Common osier</name>
    <name type="synonym">Basket willow</name>
    <dbReference type="NCBI Taxonomy" id="40686"/>
    <lineage>
        <taxon>Eukaryota</taxon>
        <taxon>Viridiplantae</taxon>
        <taxon>Streptophyta</taxon>
        <taxon>Embryophyta</taxon>
        <taxon>Tracheophyta</taxon>
        <taxon>Spermatophyta</taxon>
        <taxon>Magnoliopsida</taxon>
        <taxon>eudicotyledons</taxon>
        <taxon>Gunneridae</taxon>
        <taxon>Pentapetalae</taxon>
        <taxon>rosids</taxon>
        <taxon>fabids</taxon>
        <taxon>Malpighiales</taxon>
        <taxon>Salicaceae</taxon>
        <taxon>Saliceae</taxon>
        <taxon>Salix</taxon>
    </lineage>
</organism>
<evidence type="ECO:0000256" key="10">
    <source>
        <dbReference type="SAM" id="Phobius"/>
    </source>
</evidence>
<feature type="transmembrane region" description="Helical" evidence="10">
    <location>
        <begin position="239"/>
        <end position="258"/>
    </location>
</feature>
<evidence type="ECO:0000256" key="6">
    <source>
        <dbReference type="ARBA" id="ARBA00022989"/>
    </source>
</evidence>
<feature type="transmembrane region" description="Helical" evidence="10">
    <location>
        <begin position="422"/>
        <end position="444"/>
    </location>
</feature>
<dbReference type="GO" id="GO:0012505">
    <property type="term" value="C:endomembrane system"/>
    <property type="evidence" value="ECO:0007669"/>
    <property type="project" value="TreeGrafter"/>
</dbReference>
<feature type="transmembrane region" description="Helical" evidence="10">
    <location>
        <begin position="40"/>
        <end position="57"/>
    </location>
</feature>
<comment type="subcellular location">
    <subcellularLocation>
        <location evidence="1">Membrane</location>
        <topology evidence="1">Multi-pass membrane protein</topology>
    </subcellularLocation>
</comment>
<feature type="transmembrane region" description="Helical" evidence="10">
    <location>
        <begin position="107"/>
        <end position="126"/>
    </location>
</feature>
<dbReference type="GO" id="GO:0006885">
    <property type="term" value="P:regulation of pH"/>
    <property type="evidence" value="ECO:0007669"/>
    <property type="project" value="TreeGrafter"/>
</dbReference>
<dbReference type="InterPro" id="IPR006153">
    <property type="entry name" value="Cation/H_exchanger_TM"/>
</dbReference>
<dbReference type="Pfam" id="PF23259">
    <property type="entry name" value="CHX17_C"/>
    <property type="match status" value="1"/>
</dbReference>
<dbReference type="InterPro" id="IPR057291">
    <property type="entry name" value="CHX17_2nd"/>
</dbReference>
<reference evidence="14" key="1">
    <citation type="submission" date="2019-03" db="EMBL/GenBank/DDBJ databases">
        <authorList>
            <person name="Mank J."/>
            <person name="Almeida P."/>
        </authorList>
    </citation>
    <scope>NUCLEOTIDE SEQUENCE</scope>
    <source>
        <strain evidence="14">78183</strain>
    </source>
</reference>
<sequence length="973" mass="108149">MFLDSNHMAGGVHLNNTQTKKCTSLPPYVNSNGWLQDENALTASLPVLELHMFAIFLISHGCHFILKRYGIHILVSQILAGVIVGTTGLGHQSDYTRIFLTIDSKQILGTLAGLGYQLFGFINGIKMDLALVRKTGKMAIYSGILSMVIPGVLGGVTERMVSKYWNLERLDKLSLILVMLVQSMTPFPVICSFIGDLKLTNSELGRLGLSSVLTSEMLTQVFALVAFFIGIAYKQRAQAAIKSVIISVAFLVIVLYVVRPAMFWVIKQTPKGRPVKDVYTDIIIFGALASGALFHYIGLNVFLGSLVFGLAVPAGPPLASAVVEKIECVVTGVLVPLFMAMCTMEADLLKIDFNDYILKSTAIVVFVVILAKFGAYLVPLLYFKLPKQDALALAFLTSTKGIVELGSFTYMKELGILTEGMFAFLVITVLLSATISSIAVNWVYDPSRKYAGYQNRNIMHSKELRILTCIYRPDNTTSIINFIKSLCPTVQSPFSVSVLHLIKISGRASPMYISHQMQKKTVSLHSISGNVILSFKHFQQNYGEAVSVNVFTAISPPKFMHEDICTLALDETACFLVLPFHKKWLVDGSIESEDPTLRTLNCCVLERAPCSVGILIDRGNQVKSIFRDSSRGPSLLAAVIFFGGNDDREALVLAKRMSQNTNSNITIARFIPSAEEPEINRDSMLDSQALSYIMQDYIENETVDYIEERVGDGLETSKTIRSMIDKYDLFIVGRRKDVQTPQTAGLDDMNEYPELGVIGGLLASMDTAEKYSVLVVKQQLRVFLGEGPHRDGVKQISSFSCRDLADNQDLLRSVFEVDCRILDLEHLTRRSRRFRSMVQGTKEGLVSEVPKQRLALQFIDGNFWQLKERNEDERGEILVHWKSGLQSWVFIEVKSCSSPEHVQNDRDKLVLEIALTNGFVPGSLINETMPCRQRGQAIDPVGPWATVEVQIVEQRYNAHLVQNSCPQPAHDIV</sequence>
<dbReference type="GO" id="GO:0006813">
    <property type="term" value="P:potassium ion transport"/>
    <property type="evidence" value="ECO:0007669"/>
    <property type="project" value="UniProtKB-KW"/>
</dbReference>
<dbReference type="Gene3D" id="1.20.1530.20">
    <property type="match status" value="1"/>
</dbReference>
<dbReference type="PANTHER" id="PTHR32468:SF17">
    <property type="entry name" value="CATION_H(+) ANTIPORTER 4"/>
    <property type="match status" value="1"/>
</dbReference>
<dbReference type="Pfam" id="PF00999">
    <property type="entry name" value="Na_H_Exchanger"/>
    <property type="match status" value="1"/>
</dbReference>
<keyword evidence="2" id="KW-0813">Transport</keyword>
<proteinExistence type="inferred from homology"/>
<evidence type="ECO:0000256" key="2">
    <source>
        <dbReference type="ARBA" id="ARBA00022448"/>
    </source>
</evidence>
<gene>
    <name evidence="14" type="ORF">SVIM_LOCUS307075</name>
</gene>
<keyword evidence="3" id="KW-0633">Potassium transport</keyword>
<evidence type="ECO:0000256" key="9">
    <source>
        <dbReference type="ARBA" id="ARBA00038341"/>
    </source>
</evidence>
<feature type="transmembrane region" description="Helical" evidence="10">
    <location>
        <begin position="138"/>
        <end position="156"/>
    </location>
</feature>
<evidence type="ECO:0000256" key="7">
    <source>
        <dbReference type="ARBA" id="ARBA00023065"/>
    </source>
</evidence>
<feature type="transmembrane region" description="Helical" evidence="10">
    <location>
        <begin position="356"/>
        <end position="378"/>
    </location>
</feature>
<accession>A0A6N2M292</accession>
<name>A0A6N2M292_SALVM</name>
<feature type="transmembrane region" description="Helical" evidence="10">
    <location>
        <begin position="318"/>
        <end position="344"/>
    </location>
</feature>
<dbReference type="PANTHER" id="PTHR32468">
    <property type="entry name" value="CATION/H + ANTIPORTER"/>
    <property type="match status" value="1"/>
</dbReference>
<dbReference type="GO" id="GO:0015297">
    <property type="term" value="F:antiporter activity"/>
    <property type="evidence" value="ECO:0007669"/>
    <property type="project" value="InterPro"/>
</dbReference>
<evidence type="ECO:0000313" key="14">
    <source>
        <dbReference type="EMBL" id="VFU47662.1"/>
    </source>
</evidence>
<feature type="domain" description="Cation/H(+) antiporter central" evidence="12">
    <location>
        <begin position="498"/>
        <end position="619"/>
    </location>
</feature>